<dbReference type="GO" id="GO:0008757">
    <property type="term" value="F:S-adenosylmethionine-dependent methyltransferase activity"/>
    <property type="evidence" value="ECO:0007669"/>
    <property type="project" value="InterPro"/>
</dbReference>
<dbReference type="EMBL" id="VFJB01000009">
    <property type="protein sequence ID" value="KAA0257175.1"/>
    <property type="molecule type" value="Genomic_DNA"/>
</dbReference>
<keyword evidence="2" id="KW-0489">Methyltransferase</keyword>
<protein>
    <submittedName>
        <fullName evidence="2">Methyltransferase domain-containing protein</fullName>
    </submittedName>
</protein>
<reference evidence="2 3" key="1">
    <citation type="submission" date="2019-06" db="EMBL/GenBank/DDBJ databases">
        <title>Genomic insights into carbon and energy metabolism of Deferribacter autotrophicus revealed new metabolic traits in the phylum Deferribacteres.</title>
        <authorList>
            <person name="Slobodkin A.I."/>
            <person name="Slobodkina G.B."/>
            <person name="Allioux M."/>
            <person name="Alain K."/>
            <person name="Jebbar M."/>
            <person name="Shadrin V."/>
            <person name="Kublanov I.V."/>
            <person name="Toshchakov S.V."/>
            <person name="Bonch-Osmolovskaya E.A."/>
        </authorList>
    </citation>
    <scope>NUCLEOTIDE SEQUENCE [LARGE SCALE GENOMIC DNA]</scope>
    <source>
        <strain evidence="2 3">SL50</strain>
    </source>
</reference>
<proteinExistence type="predicted"/>
<dbReference type="InterPro" id="IPR013216">
    <property type="entry name" value="Methyltransf_11"/>
</dbReference>
<keyword evidence="3" id="KW-1185">Reference proteome</keyword>
<dbReference type="InterPro" id="IPR029063">
    <property type="entry name" value="SAM-dependent_MTases_sf"/>
</dbReference>
<dbReference type="AlphaFoldDB" id="A0A5A8F2R0"/>
<dbReference type="Proteomes" id="UP000322876">
    <property type="component" value="Unassembled WGS sequence"/>
</dbReference>
<name>A0A5A8F2R0_9BACT</name>
<keyword evidence="2" id="KW-0808">Transferase</keyword>
<dbReference type="Pfam" id="PF08241">
    <property type="entry name" value="Methyltransf_11"/>
    <property type="match status" value="1"/>
</dbReference>
<evidence type="ECO:0000313" key="2">
    <source>
        <dbReference type="EMBL" id="KAA0257175.1"/>
    </source>
</evidence>
<dbReference type="GO" id="GO:0032259">
    <property type="term" value="P:methylation"/>
    <property type="evidence" value="ECO:0007669"/>
    <property type="project" value="UniProtKB-KW"/>
</dbReference>
<dbReference type="OrthoDB" id="9791837at2"/>
<gene>
    <name evidence="2" type="ORF">FHQ18_11450</name>
</gene>
<dbReference type="RefSeq" id="WP_149267317.1">
    <property type="nucleotide sequence ID" value="NZ_VFJB01000009.1"/>
</dbReference>
<comment type="caution">
    <text evidence="2">The sequence shown here is derived from an EMBL/GenBank/DDBJ whole genome shotgun (WGS) entry which is preliminary data.</text>
</comment>
<organism evidence="2 3">
    <name type="scientific">Deferribacter autotrophicus</name>
    <dbReference type="NCBI Taxonomy" id="500465"/>
    <lineage>
        <taxon>Bacteria</taxon>
        <taxon>Pseudomonadati</taxon>
        <taxon>Deferribacterota</taxon>
        <taxon>Deferribacteres</taxon>
        <taxon>Deferribacterales</taxon>
        <taxon>Deferribacteraceae</taxon>
        <taxon>Deferribacter</taxon>
    </lineage>
</organism>
<dbReference type="SUPFAM" id="SSF53335">
    <property type="entry name" value="S-adenosyl-L-methionine-dependent methyltransferases"/>
    <property type="match status" value="1"/>
</dbReference>
<feature type="domain" description="Methyltransferase type 11" evidence="1">
    <location>
        <begin position="36"/>
        <end position="125"/>
    </location>
</feature>
<accession>A0A5A8F2R0</accession>
<sequence>MEFYKELAKHYNEIFPFEEEIFDFLTDFADKNKTILDIGCATGYYTKALIDNGYKAFGIEYTKHFSFITKNVSIADMKMLPLRKQIFGTIYIIGNTLVHVNNKLEAAKVIRDSLNLLESKGKLIIQIMNYDRIFKEKITELSTIETENLIFKRYYTLSSTESIIFKTVLTIKENKETYIQETQLTPIFYENFTTVADSLNNCYLQFFGDYSKNKYSKYTSPLLIAVFSKL</sequence>
<dbReference type="Gene3D" id="3.40.50.150">
    <property type="entry name" value="Vaccinia Virus protein VP39"/>
    <property type="match status" value="1"/>
</dbReference>
<evidence type="ECO:0000313" key="3">
    <source>
        <dbReference type="Proteomes" id="UP000322876"/>
    </source>
</evidence>
<evidence type="ECO:0000259" key="1">
    <source>
        <dbReference type="Pfam" id="PF08241"/>
    </source>
</evidence>